<name>L8IBK3_9CETA</name>
<feature type="region of interest" description="Disordered" evidence="1">
    <location>
        <begin position="110"/>
        <end position="147"/>
    </location>
</feature>
<dbReference type="PANTHER" id="PTHR11593">
    <property type="entry name" value="60S RIBOSOMAL PROTEIN L17"/>
    <property type="match status" value="1"/>
</dbReference>
<dbReference type="Gene3D" id="3.90.470.10">
    <property type="entry name" value="Ribosomal protein L22/L17"/>
    <property type="match status" value="1"/>
</dbReference>
<dbReference type="Proteomes" id="UP000011080">
    <property type="component" value="Unassembled WGS sequence"/>
</dbReference>
<dbReference type="STRING" id="72004.ENSBMUP00000016330"/>
<proteinExistence type="predicted"/>
<feature type="compositionally biased region" description="Basic and acidic residues" evidence="1">
    <location>
        <begin position="110"/>
        <end position="136"/>
    </location>
</feature>
<sequence>MIIKSFKSTKCFISIATCRDSGRYGGGSPDFPTVLGVKDAADVCGCAHVHTHTLTVRSTVIQGLDVDPLNNEHSQVNKAPKMGCRTFRADSPINQYMSSPGHTEMILTEKEQTGPKRGEEIVQKKKDIPGETEEAKTYSLGINSAKR</sequence>
<dbReference type="InterPro" id="IPR036394">
    <property type="entry name" value="Ribosomal_uL22_sf"/>
</dbReference>
<dbReference type="AlphaFoldDB" id="L8IBK3"/>
<gene>
    <name evidence="2" type="ORF">M91_20322</name>
</gene>
<dbReference type="InterPro" id="IPR005721">
    <property type="entry name" value="Ribosomal_uL22_euk/arc"/>
</dbReference>
<evidence type="ECO:0000256" key="1">
    <source>
        <dbReference type="SAM" id="MobiDB-lite"/>
    </source>
</evidence>
<evidence type="ECO:0000313" key="2">
    <source>
        <dbReference type="EMBL" id="ELR53581.1"/>
    </source>
</evidence>
<reference evidence="2 3" key="1">
    <citation type="journal article" date="2012" name="Nat. Genet.">
        <title>The yak genome and adaptation to life at high altitude.</title>
        <authorList>
            <person name="Qiu Q."/>
            <person name="Zhang G."/>
            <person name="Ma T."/>
            <person name="Qian W."/>
            <person name="Wang J."/>
            <person name="Ye Z."/>
            <person name="Cao C."/>
            <person name="Hu Q."/>
            <person name="Kim J."/>
            <person name="Larkin D.M."/>
            <person name="Auvil L."/>
            <person name="Capitanu B."/>
            <person name="Ma J."/>
            <person name="Lewin H.A."/>
            <person name="Qian X."/>
            <person name="Lang Y."/>
            <person name="Zhou R."/>
            <person name="Wang L."/>
            <person name="Wang K."/>
            <person name="Xia J."/>
            <person name="Liao S."/>
            <person name="Pan S."/>
            <person name="Lu X."/>
            <person name="Hou H."/>
            <person name="Wang Y."/>
            <person name="Zang X."/>
            <person name="Yin Y."/>
            <person name="Ma H."/>
            <person name="Zhang J."/>
            <person name="Wang Z."/>
            <person name="Zhang Y."/>
            <person name="Zhang D."/>
            <person name="Yonezawa T."/>
            <person name="Hasegawa M."/>
            <person name="Zhong Y."/>
            <person name="Liu W."/>
            <person name="Zhang Y."/>
            <person name="Huang Z."/>
            <person name="Zhang S."/>
            <person name="Long R."/>
            <person name="Yang H."/>
            <person name="Wang J."/>
            <person name="Lenstra J.A."/>
            <person name="Cooper D.N."/>
            <person name="Wu Y."/>
            <person name="Wang J."/>
            <person name="Shi P."/>
            <person name="Wang J."/>
            <person name="Liu J."/>
        </authorList>
    </citation>
    <scope>NUCLEOTIDE SEQUENCE [LARGE SCALE GENOMIC DNA]</scope>
    <source>
        <strain evidence="3">yakQH1</strain>
    </source>
</reference>
<evidence type="ECO:0000313" key="3">
    <source>
        <dbReference type="Proteomes" id="UP000011080"/>
    </source>
</evidence>
<dbReference type="PANTHER" id="PTHR11593:SF11">
    <property type="entry name" value="LARGE RIBOSOMAL SUBUNIT PROTEIN UL22"/>
    <property type="match status" value="1"/>
</dbReference>
<protein>
    <submittedName>
        <fullName evidence="2">Uncharacterized protein</fullName>
    </submittedName>
</protein>
<dbReference type="EMBL" id="JH881559">
    <property type="protein sequence ID" value="ELR53581.1"/>
    <property type="molecule type" value="Genomic_DNA"/>
</dbReference>
<dbReference type="GO" id="GO:0022625">
    <property type="term" value="C:cytosolic large ribosomal subunit"/>
    <property type="evidence" value="ECO:0007669"/>
    <property type="project" value="TreeGrafter"/>
</dbReference>
<organism evidence="2 3">
    <name type="scientific">Bos mutus</name>
    <name type="common">wild yak</name>
    <dbReference type="NCBI Taxonomy" id="72004"/>
    <lineage>
        <taxon>Eukaryota</taxon>
        <taxon>Metazoa</taxon>
        <taxon>Chordata</taxon>
        <taxon>Craniata</taxon>
        <taxon>Vertebrata</taxon>
        <taxon>Euteleostomi</taxon>
        <taxon>Mammalia</taxon>
        <taxon>Eutheria</taxon>
        <taxon>Laurasiatheria</taxon>
        <taxon>Artiodactyla</taxon>
        <taxon>Ruminantia</taxon>
        <taxon>Pecora</taxon>
        <taxon>Bovidae</taxon>
        <taxon>Bovinae</taxon>
        <taxon>Bos</taxon>
    </lineage>
</organism>
<dbReference type="SUPFAM" id="SSF54843">
    <property type="entry name" value="Ribosomal protein L22"/>
    <property type="match status" value="1"/>
</dbReference>
<dbReference type="GO" id="GO:0002181">
    <property type="term" value="P:cytoplasmic translation"/>
    <property type="evidence" value="ECO:0007669"/>
    <property type="project" value="TreeGrafter"/>
</dbReference>
<accession>L8IBK3</accession>
<dbReference type="GO" id="GO:0003735">
    <property type="term" value="F:structural constituent of ribosome"/>
    <property type="evidence" value="ECO:0007669"/>
    <property type="project" value="InterPro"/>
</dbReference>